<evidence type="ECO:0000256" key="5">
    <source>
        <dbReference type="ARBA" id="ARBA00022737"/>
    </source>
</evidence>
<feature type="signal peptide" evidence="10">
    <location>
        <begin position="1"/>
        <end position="21"/>
    </location>
</feature>
<dbReference type="Pfam" id="PF00153">
    <property type="entry name" value="Mito_carr"/>
    <property type="match status" value="3"/>
</dbReference>
<dbReference type="GO" id="GO:0000095">
    <property type="term" value="F:S-adenosyl-L-methionine transmembrane transporter activity"/>
    <property type="evidence" value="ECO:0000318"/>
    <property type="project" value="GO_Central"/>
</dbReference>
<dbReference type="Gene3D" id="1.50.40.10">
    <property type="entry name" value="Mitochondrial carrier domain"/>
    <property type="match status" value="2"/>
</dbReference>
<dbReference type="AlphaFoldDB" id="A0A6P9E8I5"/>
<dbReference type="PROSITE" id="PS50920">
    <property type="entry name" value="SOLCAR"/>
    <property type="match status" value="3"/>
</dbReference>
<dbReference type="InterPro" id="IPR018108">
    <property type="entry name" value="MCP_transmembrane"/>
</dbReference>
<evidence type="ECO:0000256" key="6">
    <source>
        <dbReference type="ARBA" id="ARBA00022989"/>
    </source>
</evidence>
<feature type="chain" id="PRO_5028340318" evidence="10">
    <location>
        <begin position="22"/>
        <end position="699"/>
    </location>
</feature>
<dbReference type="PANTHER" id="PTHR45667">
    <property type="entry name" value="S-ADENOSYLMETHIONINE MITOCHONDRIAL CARRIER PROTEIN"/>
    <property type="match status" value="1"/>
</dbReference>
<comment type="subcellular location">
    <subcellularLocation>
        <location evidence="1">Membrane</location>
        <topology evidence="1">Multi-pass membrane protein</topology>
    </subcellularLocation>
</comment>
<name>A0A6P9E8I5_JUGRE</name>
<keyword evidence="7 8" id="KW-0472">Membrane</keyword>
<evidence type="ECO:0000256" key="3">
    <source>
        <dbReference type="ARBA" id="ARBA00022448"/>
    </source>
</evidence>
<evidence type="ECO:0000256" key="10">
    <source>
        <dbReference type="SAM" id="SignalP"/>
    </source>
</evidence>
<evidence type="ECO:0000256" key="9">
    <source>
        <dbReference type="SAM" id="MobiDB-lite"/>
    </source>
</evidence>
<gene>
    <name evidence="12" type="primary">LOC109014513</name>
</gene>
<feature type="compositionally biased region" description="Low complexity" evidence="9">
    <location>
        <begin position="678"/>
        <end position="692"/>
    </location>
</feature>
<dbReference type="FunFam" id="1.50.40.10:FF:000162">
    <property type="entry name" value="Mitochondrial substrate carrier protein-like"/>
    <property type="match status" value="1"/>
</dbReference>
<keyword evidence="11" id="KW-1185">Reference proteome</keyword>
<evidence type="ECO:0000256" key="8">
    <source>
        <dbReference type="PROSITE-ProRule" id="PRU00282"/>
    </source>
</evidence>
<organism evidence="11 12">
    <name type="scientific">Juglans regia</name>
    <name type="common">English walnut</name>
    <dbReference type="NCBI Taxonomy" id="51240"/>
    <lineage>
        <taxon>Eukaryota</taxon>
        <taxon>Viridiplantae</taxon>
        <taxon>Streptophyta</taxon>
        <taxon>Embryophyta</taxon>
        <taxon>Tracheophyta</taxon>
        <taxon>Spermatophyta</taxon>
        <taxon>Magnoliopsida</taxon>
        <taxon>eudicotyledons</taxon>
        <taxon>Gunneridae</taxon>
        <taxon>Pentapetalae</taxon>
        <taxon>rosids</taxon>
        <taxon>fabids</taxon>
        <taxon>Fagales</taxon>
        <taxon>Juglandaceae</taxon>
        <taxon>Juglans</taxon>
    </lineage>
</organism>
<evidence type="ECO:0000313" key="11">
    <source>
        <dbReference type="Proteomes" id="UP000235220"/>
    </source>
</evidence>
<dbReference type="KEGG" id="jre:109014513"/>
<reference evidence="12" key="1">
    <citation type="submission" date="2025-08" db="UniProtKB">
        <authorList>
            <consortium name="RefSeq"/>
        </authorList>
    </citation>
    <scope>IDENTIFICATION</scope>
    <source>
        <tissue evidence="12">Leaves</tissue>
    </source>
</reference>
<evidence type="ECO:0000256" key="4">
    <source>
        <dbReference type="ARBA" id="ARBA00022692"/>
    </source>
</evidence>
<dbReference type="FunFam" id="1.50.40.10:FF:000080">
    <property type="entry name" value="Mitochondrial substrate carrier protein-like"/>
    <property type="match status" value="1"/>
</dbReference>
<dbReference type="OrthoDB" id="10253709at2759"/>
<keyword evidence="3" id="KW-0813">Transport</keyword>
<dbReference type="FunCoup" id="A0A6P9E8I5">
    <property type="interactions" value="100"/>
</dbReference>
<keyword evidence="10" id="KW-0732">Signal</keyword>
<feature type="repeat" description="Solcar" evidence="8">
    <location>
        <begin position="564"/>
        <end position="648"/>
    </location>
</feature>
<proteinExistence type="inferred from homology"/>
<feature type="region of interest" description="Disordered" evidence="9">
    <location>
        <begin position="678"/>
        <end position="699"/>
    </location>
</feature>
<keyword evidence="6" id="KW-1133">Transmembrane helix</keyword>
<accession>A0A6P9E8I5</accession>
<evidence type="ECO:0000256" key="1">
    <source>
        <dbReference type="ARBA" id="ARBA00004141"/>
    </source>
</evidence>
<keyword evidence="5" id="KW-0677">Repeat</keyword>
<dbReference type="GO" id="GO:0005743">
    <property type="term" value="C:mitochondrial inner membrane"/>
    <property type="evidence" value="ECO:0000318"/>
    <property type="project" value="GO_Central"/>
</dbReference>
<dbReference type="InParanoid" id="A0A6P9E8I5"/>
<evidence type="ECO:0000256" key="7">
    <source>
        <dbReference type="ARBA" id="ARBA00023136"/>
    </source>
</evidence>
<keyword evidence="4 8" id="KW-0812">Transmembrane</keyword>
<feature type="repeat" description="Solcar" evidence="8">
    <location>
        <begin position="454"/>
        <end position="537"/>
    </location>
</feature>
<evidence type="ECO:0000313" key="12">
    <source>
        <dbReference type="RefSeq" id="XP_035543631.1"/>
    </source>
</evidence>
<dbReference type="SUPFAM" id="SSF103506">
    <property type="entry name" value="Mitochondrial carrier"/>
    <property type="match status" value="1"/>
</dbReference>
<protein>
    <submittedName>
        <fullName evidence="12">Uncharacterized protein LOC109014513</fullName>
    </submittedName>
</protein>
<sequence>MMQFINFVLQLLLSRSLPVEGASFELPDYVHEEYAPAPCDKKNNLNNQASEPKSVVTTTQLISAVGQIWDCASRPLDVLQAKKIFYYNDRNFEREKILGHLGVEGNGKVRTSADGDCFCVEITTAGNISPLVQPNLDCFKATQKMSAFESCSKNYTHSLFRSLLRGHNNTSNEFWKEKGLSSVKISYELGNIYGWMSETIPVGLKYRIKLTETENKKTSGSCISREMGCPTNLANCDSDLTKCNDSSSPNTVDLAVNATEMSTLYKDYFLQSIQDSRADICVSRSPGSSIYTDYHMSDIGVSEIKTTSLALCNSAFREFQRQTDANGLPENNTKQPQKSVIEDEFKMEVQPSAPEKPHYARAKQEHAFAGALAGIFVSLCLHPVDTVKTVVQSCRAEQKSICYIGKSIVSDRGLTGLYRGIATNITSSAPISAVYTYTYESVKGALLPLFPKEYYSIAHCMAGGCASIATSFIFTPSERIKQQMQVGSHYQNCWNALLGIIGKGGLRSLYAGWGAVLCRNVPHSIIKFYTYESLKQVMMLSSIESTAPVSTLQTDILRCFLPSSQLVCGGLAGSTAALFTTPFDVVKTRLQTQIPGSMNQYDSVFHTLREIGKNEGLRGLYRGLTPRLVMYMSQGAIFFGSYEFFKRLFCLEVPQHNAQRTQYKQSTEDGASLQLPILLPSSSTPSTSSSPSRLQGLHS</sequence>
<evidence type="ECO:0000256" key="2">
    <source>
        <dbReference type="ARBA" id="ARBA00006375"/>
    </source>
</evidence>
<comment type="similarity">
    <text evidence="2">Belongs to the mitochondrial carrier (TC 2.A.29) family.</text>
</comment>
<dbReference type="GeneID" id="109014513"/>
<dbReference type="InterPro" id="IPR023395">
    <property type="entry name" value="MCP_dom_sf"/>
</dbReference>
<feature type="repeat" description="Solcar" evidence="8">
    <location>
        <begin position="361"/>
        <end position="445"/>
    </location>
</feature>
<dbReference type="RefSeq" id="XP_035543631.1">
    <property type="nucleotide sequence ID" value="XM_035687738.1"/>
</dbReference>
<dbReference type="Proteomes" id="UP000235220">
    <property type="component" value="Chromosome 2"/>
</dbReference>